<accession>A0ABR6VFA3</accession>
<keyword evidence="2" id="KW-0812">Transmembrane</keyword>
<feature type="compositionally biased region" description="Basic and acidic residues" evidence="1">
    <location>
        <begin position="185"/>
        <end position="197"/>
    </location>
</feature>
<feature type="region of interest" description="Disordered" evidence="1">
    <location>
        <begin position="86"/>
        <end position="197"/>
    </location>
</feature>
<keyword evidence="2" id="KW-1133">Transmembrane helix</keyword>
<dbReference type="RefSeq" id="WP_186501940.1">
    <property type="nucleotide sequence ID" value="NZ_JACOGK010000002.1"/>
</dbReference>
<gene>
    <name evidence="3" type="ORF">H8J70_01245</name>
</gene>
<dbReference type="Proteomes" id="UP000606870">
    <property type="component" value="Unassembled WGS sequence"/>
</dbReference>
<keyword evidence="2" id="KW-0472">Membrane</keyword>
<evidence type="ECO:0000256" key="1">
    <source>
        <dbReference type="SAM" id="MobiDB-lite"/>
    </source>
</evidence>
<evidence type="ECO:0000313" key="4">
    <source>
        <dbReference type="Proteomes" id="UP000606870"/>
    </source>
</evidence>
<reference evidence="3 4" key="1">
    <citation type="submission" date="2020-08" db="EMBL/GenBank/DDBJ databases">
        <authorList>
            <person name="Liu C."/>
            <person name="Sun Q."/>
        </authorList>
    </citation>
    <scope>NUCLEOTIDE SEQUENCE [LARGE SCALE GENOMIC DNA]</scope>
    <source>
        <strain evidence="3 4">NSJ-59</strain>
    </source>
</reference>
<name>A0ABR6VFA3_9FIRM</name>
<feature type="transmembrane region" description="Helical" evidence="2">
    <location>
        <begin position="57"/>
        <end position="78"/>
    </location>
</feature>
<proteinExistence type="predicted"/>
<organism evidence="3 4">
    <name type="scientific">Megasphaera hominis</name>
    <dbReference type="NCBI Taxonomy" id="159836"/>
    <lineage>
        <taxon>Bacteria</taxon>
        <taxon>Bacillati</taxon>
        <taxon>Bacillota</taxon>
        <taxon>Negativicutes</taxon>
        <taxon>Veillonellales</taxon>
        <taxon>Veillonellaceae</taxon>
        <taxon>Megasphaera</taxon>
    </lineage>
</organism>
<evidence type="ECO:0000313" key="3">
    <source>
        <dbReference type="EMBL" id="MBC3535889.1"/>
    </source>
</evidence>
<dbReference type="EMBL" id="JACOGK010000002">
    <property type="protein sequence ID" value="MBC3535889.1"/>
    <property type="molecule type" value="Genomic_DNA"/>
</dbReference>
<feature type="compositionally biased region" description="Low complexity" evidence="1">
    <location>
        <begin position="132"/>
        <end position="153"/>
    </location>
</feature>
<comment type="caution">
    <text evidence="3">The sequence shown here is derived from an EMBL/GenBank/DDBJ whole genome shotgun (WGS) entry which is preliminary data.</text>
</comment>
<sequence>MRKSDEEKVKRVRSAKAWLEKAEESFGKQSDVRGELNLMLAEAEMKQMRKKERHSRGLRKIAAAGTAAVIALACWQLTGWEKTTTVRPLPAPAPAALQEEKAKPPESVPATPARAAPPPAQELPADTGPGSAALPDTAPAAPQAAGQQPDTADSGTTAPAPAVQHTQPVQEKVLTDSQVQAAVQDARHSLRGTEIKK</sequence>
<evidence type="ECO:0008006" key="5">
    <source>
        <dbReference type="Google" id="ProtNLM"/>
    </source>
</evidence>
<protein>
    <recommendedName>
        <fullName evidence="5">Preprotein translocase subunit SecG</fullName>
    </recommendedName>
</protein>
<keyword evidence="4" id="KW-1185">Reference proteome</keyword>
<feature type="compositionally biased region" description="Polar residues" evidence="1">
    <location>
        <begin position="164"/>
        <end position="181"/>
    </location>
</feature>
<evidence type="ECO:0000256" key="2">
    <source>
        <dbReference type="SAM" id="Phobius"/>
    </source>
</evidence>